<accession>A0ABR0VIN7</accession>
<comment type="caution">
    <text evidence="12">The sequence shown here is derived from an EMBL/GenBank/DDBJ whole genome shotgun (WGS) entry which is preliminary data.</text>
</comment>
<evidence type="ECO:0000313" key="13">
    <source>
        <dbReference type="Proteomes" id="UP001318860"/>
    </source>
</evidence>
<comment type="subcellular location">
    <subcellularLocation>
        <location evidence="1">Membrane</location>
        <topology evidence="1">Single-pass membrane protein</topology>
    </subcellularLocation>
</comment>
<organism evidence="12 13">
    <name type="scientific">Rehmannia glutinosa</name>
    <name type="common">Chinese foxglove</name>
    <dbReference type="NCBI Taxonomy" id="99300"/>
    <lineage>
        <taxon>Eukaryota</taxon>
        <taxon>Viridiplantae</taxon>
        <taxon>Streptophyta</taxon>
        <taxon>Embryophyta</taxon>
        <taxon>Tracheophyta</taxon>
        <taxon>Spermatophyta</taxon>
        <taxon>Magnoliopsida</taxon>
        <taxon>eudicotyledons</taxon>
        <taxon>Gunneridae</taxon>
        <taxon>Pentapetalae</taxon>
        <taxon>asterids</taxon>
        <taxon>lamiids</taxon>
        <taxon>Lamiales</taxon>
        <taxon>Orobanchaceae</taxon>
        <taxon>Rehmannieae</taxon>
        <taxon>Rehmannia</taxon>
    </lineage>
</organism>
<dbReference type="InterPro" id="IPR001128">
    <property type="entry name" value="Cyt_P450"/>
</dbReference>
<keyword evidence="7 11" id="KW-0560">Oxidoreductase</keyword>
<dbReference type="SUPFAM" id="SSF48264">
    <property type="entry name" value="Cytochrome P450"/>
    <property type="match status" value="1"/>
</dbReference>
<dbReference type="Proteomes" id="UP001318860">
    <property type="component" value="Unassembled WGS sequence"/>
</dbReference>
<dbReference type="Pfam" id="PF00067">
    <property type="entry name" value="p450"/>
    <property type="match status" value="1"/>
</dbReference>
<evidence type="ECO:0000313" key="12">
    <source>
        <dbReference type="EMBL" id="KAK6133964.1"/>
    </source>
</evidence>
<keyword evidence="6" id="KW-1133">Transmembrane helix</keyword>
<keyword evidence="13" id="KW-1185">Reference proteome</keyword>
<protein>
    <submittedName>
        <fullName evidence="12">Uncharacterized protein</fullName>
    </submittedName>
</protein>
<keyword evidence="10" id="KW-0472">Membrane</keyword>
<reference evidence="12 13" key="1">
    <citation type="journal article" date="2021" name="Comput. Struct. Biotechnol. J.">
        <title>De novo genome assembly of the potent medicinal plant Rehmannia glutinosa using nanopore technology.</title>
        <authorList>
            <person name="Ma L."/>
            <person name="Dong C."/>
            <person name="Song C."/>
            <person name="Wang X."/>
            <person name="Zheng X."/>
            <person name="Niu Y."/>
            <person name="Chen S."/>
            <person name="Feng W."/>
        </authorList>
    </citation>
    <scope>NUCLEOTIDE SEQUENCE [LARGE SCALE GENOMIC DNA]</scope>
    <source>
        <strain evidence="12">DH-2019</strain>
    </source>
</reference>
<evidence type="ECO:0000256" key="3">
    <source>
        <dbReference type="ARBA" id="ARBA00022617"/>
    </source>
</evidence>
<dbReference type="InterPro" id="IPR050665">
    <property type="entry name" value="Cytochrome_P450_Monooxygen"/>
</dbReference>
<keyword evidence="8 11" id="KW-0408">Iron</keyword>
<name>A0ABR0VIN7_REHGL</name>
<comment type="similarity">
    <text evidence="2 11">Belongs to the cytochrome P450 family.</text>
</comment>
<keyword evidence="5 11" id="KW-0479">Metal-binding</keyword>
<proteinExistence type="inferred from homology"/>
<dbReference type="PROSITE" id="PS00086">
    <property type="entry name" value="CYTOCHROME_P450"/>
    <property type="match status" value="1"/>
</dbReference>
<evidence type="ECO:0000256" key="6">
    <source>
        <dbReference type="ARBA" id="ARBA00022989"/>
    </source>
</evidence>
<gene>
    <name evidence="12" type="ORF">DH2020_032285</name>
</gene>
<dbReference type="EMBL" id="JABTTQ020001191">
    <property type="protein sequence ID" value="KAK6133964.1"/>
    <property type="molecule type" value="Genomic_DNA"/>
</dbReference>
<dbReference type="InterPro" id="IPR002401">
    <property type="entry name" value="Cyt_P450_E_grp-I"/>
</dbReference>
<dbReference type="PANTHER" id="PTHR24282">
    <property type="entry name" value="CYTOCHROME P450 FAMILY MEMBER"/>
    <property type="match status" value="1"/>
</dbReference>
<keyword evidence="9 11" id="KW-0503">Monooxygenase</keyword>
<evidence type="ECO:0000256" key="4">
    <source>
        <dbReference type="ARBA" id="ARBA00022692"/>
    </source>
</evidence>
<evidence type="ECO:0000256" key="9">
    <source>
        <dbReference type="ARBA" id="ARBA00023033"/>
    </source>
</evidence>
<evidence type="ECO:0000256" key="2">
    <source>
        <dbReference type="ARBA" id="ARBA00010617"/>
    </source>
</evidence>
<evidence type="ECO:0000256" key="8">
    <source>
        <dbReference type="ARBA" id="ARBA00023004"/>
    </source>
</evidence>
<dbReference type="PRINTS" id="PR00385">
    <property type="entry name" value="P450"/>
</dbReference>
<evidence type="ECO:0000256" key="5">
    <source>
        <dbReference type="ARBA" id="ARBA00022723"/>
    </source>
</evidence>
<evidence type="ECO:0000256" key="7">
    <source>
        <dbReference type="ARBA" id="ARBA00023002"/>
    </source>
</evidence>
<dbReference type="InterPro" id="IPR036396">
    <property type="entry name" value="Cyt_P450_sf"/>
</dbReference>
<keyword evidence="3 11" id="KW-0349">Heme</keyword>
<dbReference type="PRINTS" id="PR00463">
    <property type="entry name" value="EP450I"/>
</dbReference>
<dbReference type="PANTHER" id="PTHR24282:SF270">
    <property type="entry name" value="CYTOCHROME P450 CYP749A22-LIKE"/>
    <property type="match status" value="1"/>
</dbReference>
<evidence type="ECO:0000256" key="11">
    <source>
        <dbReference type="RuleBase" id="RU000461"/>
    </source>
</evidence>
<evidence type="ECO:0000256" key="1">
    <source>
        <dbReference type="ARBA" id="ARBA00004167"/>
    </source>
</evidence>
<dbReference type="Gene3D" id="1.10.630.10">
    <property type="entry name" value="Cytochrome P450"/>
    <property type="match status" value="1"/>
</dbReference>
<keyword evidence="4" id="KW-0812">Transmembrane</keyword>
<sequence>MTRTPKARITVDDIVDECKVFYMAGHETTSGVFGVDRGSLSVYTEWQEKAREELTMVINEALRLYDAVVSFPRRVDRKTKLGKYEIPKNVELNIPPLALHRNPEIWGQDAQIFNPQRFADGMAKATNGNSIGFLAFGAGPRVCVGLNFAAYEVKLTLSMILQRYKLTPSPNYKHAPFEFLTLRPQHGIQSVPTQSSSAYRTPFYMSPPEYWSAMANQFGMMPHPSAFSPQPPLILPSKETKMTSFSAFDTEKEPSKPSSIQESQFPLHSTQDVLENIALDTDNKHCKHGEGSTKRAVNRTYWSVDKEELLTKAWVTISCDSIVGNDQACKDFWIRIEKYFNEFQKKGTMSRLSGPLKNHWFLMQRDVNKYVELHNKEQSQRGSGWSGKE</sequence>
<dbReference type="InterPro" id="IPR017972">
    <property type="entry name" value="Cyt_P450_CS"/>
</dbReference>
<evidence type="ECO:0000256" key="10">
    <source>
        <dbReference type="ARBA" id="ARBA00023136"/>
    </source>
</evidence>